<reference evidence="2 3" key="1">
    <citation type="submission" date="2024-02" db="EMBL/GenBank/DDBJ databases">
        <title>De novo assembly and annotation of 12 fungi associated with fruit tree decline syndrome in Ontario, Canada.</title>
        <authorList>
            <person name="Sulman M."/>
            <person name="Ellouze W."/>
            <person name="Ilyukhin E."/>
        </authorList>
    </citation>
    <scope>NUCLEOTIDE SEQUENCE [LARGE SCALE GENOMIC DNA]</scope>
    <source>
        <strain evidence="2 3">M1-105</strain>
    </source>
</reference>
<sequence>MTNCQFIVGFGNPASAGVKYCQAYNDRYNQCTPDGTIYKNGSPDVRPPQAKRWENSTMVGGLYLMKSGMKVSFGENLEIGTLTKQAQRKSWNSTVHPQASGNAEDDDPIQWDFVDDEIVARLE</sequence>
<dbReference type="Proteomes" id="UP001521116">
    <property type="component" value="Unassembled WGS sequence"/>
</dbReference>
<keyword evidence="3" id="KW-1185">Reference proteome</keyword>
<gene>
    <name evidence="2" type="ORF">SLS56_002160</name>
</gene>
<name>A0ABR3T5X7_9PEZI</name>
<evidence type="ECO:0000256" key="1">
    <source>
        <dbReference type="SAM" id="MobiDB-lite"/>
    </source>
</evidence>
<organism evidence="2 3">
    <name type="scientific">Neofusicoccum ribis</name>
    <dbReference type="NCBI Taxonomy" id="45134"/>
    <lineage>
        <taxon>Eukaryota</taxon>
        <taxon>Fungi</taxon>
        <taxon>Dikarya</taxon>
        <taxon>Ascomycota</taxon>
        <taxon>Pezizomycotina</taxon>
        <taxon>Dothideomycetes</taxon>
        <taxon>Dothideomycetes incertae sedis</taxon>
        <taxon>Botryosphaeriales</taxon>
        <taxon>Botryosphaeriaceae</taxon>
        <taxon>Neofusicoccum</taxon>
    </lineage>
</organism>
<protein>
    <submittedName>
        <fullName evidence="2">Uncharacterized protein</fullName>
    </submittedName>
</protein>
<accession>A0ABR3T5X7</accession>
<dbReference type="EMBL" id="JAJVDC020000014">
    <property type="protein sequence ID" value="KAL1634758.1"/>
    <property type="molecule type" value="Genomic_DNA"/>
</dbReference>
<comment type="caution">
    <text evidence="2">The sequence shown here is derived from an EMBL/GenBank/DDBJ whole genome shotgun (WGS) entry which is preliminary data.</text>
</comment>
<proteinExistence type="predicted"/>
<feature type="region of interest" description="Disordered" evidence="1">
    <location>
        <begin position="87"/>
        <end position="108"/>
    </location>
</feature>
<evidence type="ECO:0000313" key="3">
    <source>
        <dbReference type="Proteomes" id="UP001521116"/>
    </source>
</evidence>
<evidence type="ECO:0000313" key="2">
    <source>
        <dbReference type="EMBL" id="KAL1634758.1"/>
    </source>
</evidence>
<feature type="compositionally biased region" description="Polar residues" evidence="1">
    <location>
        <begin position="87"/>
        <end position="101"/>
    </location>
</feature>